<feature type="compositionally biased region" description="Pro residues" evidence="1">
    <location>
        <begin position="111"/>
        <end position="125"/>
    </location>
</feature>
<dbReference type="RefSeq" id="WP_203901002.1">
    <property type="nucleotide sequence ID" value="NZ_BOPF01000015.1"/>
</dbReference>
<keyword evidence="4" id="KW-1185">Reference proteome</keyword>
<feature type="transmembrane region" description="Helical" evidence="2">
    <location>
        <begin position="60"/>
        <end position="78"/>
    </location>
</feature>
<sequence>MAVVMRVFQWIIAGLGIAILGLSVIIGWSTDKGDIWVLCSSQSGVCEGRMSGMEGAFNSVFGGMVGLALILIAVLIAANTPHPVFGRRGPVAQGGVAGPGDPGQQWGGQYPPFPQQNAPQPPFGS</sequence>
<name>A0A8J3YPM4_9ACTN</name>
<proteinExistence type="predicted"/>
<feature type="region of interest" description="Disordered" evidence="1">
    <location>
        <begin position="89"/>
        <end position="125"/>
    </location>
</feature>
<keyword evidence="2" id="KW-0812">Transmembrane</keyword>
<organism evidence="3 4">
    <name type="scientific">Virgisporangium aliadipatigenens</name>
    <dbReference type="NCBI Taxonomy" id="741659"/>
    <lineage>
        <taxon>Bacteria</taxon>
        <taxon>Bacillati</taxon>
        <taxon>Actinomycetota</taxon>
        <taxon>Actinomycetes</taxon>
        <taxon>Micromonosporales</taxon>
        <taxon>Micromonosporaceae</taxon>
        <taxon>Virgisporangium</taxon>
    </lineage>
</organism>
<evidence type="ECO:0000313" key="4">
    <source>
        <dbReference type="Proteomes" id="UP000619260"/>
    </source>
</evidence>
<dbReference type="Proteomes" id="UP000619260">
    <property type="component" value="Unassembled WGS sequence"/>
</dbReference>
<evidence type="ECO:0000256" key="2">
    <source>
        <dbReference type="SAM" id="Phobius"/>
    </source>
</evidence>
<dbReference type="AlphaFoldDB" id="A0A8J3YPM4"/>
<accession>A0A8J3YPM4</accession>
<evidence type="ECO:0000313" key="3">
    <source>
        <dbReference type="EMBL" id="GIJ47498.1"/>
    </source>
</evidence>
<comment type="caution">
    <text evidence="3">The sequence shown here is derived from an EMBL/GenBank/DDBJ whole genome shotgun (WGS) entry which is preliminary data.</text>
</comment>
<feature type="transmembrane region" description="Helical" evidence="2">
    <location>
        <begin position="7"/>
        <end position="28"/>
    </location>
</feature>
<reference evidence="3" key="1">
    <citation type="submission" date="2021-01" db="EMBL/GenBank/DDBJ databases">
        <title>Whole genome shotgun sequence of Virgisporangium aliadipatigenens NBRC 105644.</title>
        <authorList>
            <person name="Komaki H."/>
            <person name="Tamura T."/>
        </authorList>
    </citation>
    <scope>NUCLEOTIDE SEQUENCE</scope>
    <source>
        <strain evidence="3">NBRC 105644</strain>
    </source>
</reference>
<evidence type="ECO:0000256" key="1">
    <source>
        <dbReference type="SAM" id="MobiDB-lite"/>
    </source>
</evidence>
<keyword evidence="2" id="KW-0472">Membrane</keyword>
<gene>
    <name evidence="3" type="ORF">Val02_43840</name>
</gene>
<keyword evidence="2" id="KW-1133">Transmembrane helix</keyword>
<dbReference type="EMBL" id="BOPF01000015">
    <property type="protein sequence ID" value="GIJ47498.1"/>
    <property type="molecule type" value="Genomic_DNA"/>
</dbReference>
<protein>
    <submittedName>
        <fullName evidence="3">Uncharacterized protein</fullName>
    </submittedName>
</protein>